<keyword evidence="12 13" id="KW-0472">Membrane</keyword>
<dbReference type="GO" id="GO:0016491">
    <property type="term" value="F:oxidoreductase activity"/>
    <property type="evidence" value="ECO:0007669"/>
    <property type="project" value="UniProtKB-KW"/>
</dbReference>
<dbReference type="SUPFAM" id="SSF63380">
    <property type="entry name" value="Riboflavin synthase domain-like"/>
    <property type="match status" value="1"/>
</dbReference>
<dbReference type="Pfam" id="PF00175">
    <property type="entry name" value="NAD_binding_1"/>
    <property type="match status" value="1"/>
</dbReference>
<dbReference type="PRINTS" id="PR00410">
    <property type="entry name" value="PHEHYDRXLASE"/>
</dbReference>
<keyword evidence="3" id="KW-0285">Flavoprotein</keyword>
<feature type="transmembrane region" description="Helical" evidence="13">
    <location>
        <begin position="115"/>
        <end position="137"/>
    </location>
</feature>
<dbReference type="Pfam" id="PF01794">
    <property type="entry name" value="Ferric_reduct"/>
    <property type="match status" value="1"/>
</dbReference>
<keyword evidence="6" id="KW-0479">Metal-binding</keyword>
<evidence type="ECO:0000256" key="6">
    <source>
        <dbReference type="ARBA" id="ARBA00022723"/>
    </source>
</evidence>
<dbReference type="GO" id="GO:0046872">
    <property type="term" value="F:metal ion binding"/>
    <property type="evidence" value="ECO:0007669"/>
    <property type="project" value="UniProtKB-KW"/>
</dbReference>
<sequence>MNTRKTRILSILYFVYLCTPALLFLLGSGNGKLNIIYDLGKIFGITGLTLLVLQMLLSSRLKLLERGVGHNNLLSFHSLNAKIATTLLVAHPTFIFFGMHYSGVGFIAYIKTFSIYTWLGVITLTSLIMTLLSAIYSEKLGLKYELWRLFHKLVYFVILAGFIHSFFLGTEMLLKSPLYYWWMFLIIFALLIFVYRNFIRKLVLKNSFYRVVKIKKESDDVRSFYLKPLKNSIFSYLPGQFAYTVIYSKSLPVEEHHFTLSSINSDPYLSFTIKESGDYTVQLGKVQVGDKVRIEGPFGVFNNINLTPPFFLIAGGIGITPLMTMLKSARLKNDLKNYTLIYSNKNRQDVVFANELEGMKNEGLKLFQVLSQEKAKGYYSGRIDAHLLGKLTKGRKNASFFIVGPPPMMKDIRNYLMKVGVKKGKIFTERFSLK</sequence>
<feature type="transmembrane region" description="Helical" evidence="13">
    <location>
        <begin position="12"/>
        <end position="29"/>
    </location>
</feature>
<evidence type="ECO:0000256" key="4">
    <source>
        <dbReference type="ARBA" id="ARBA00022692"/>
    </source>
</evidence>
<dbReference type="InterPro" id="IPR013130">
    <property type="entry name" value="Fe3_Rdtase_TM_dom"/>
</dbReference>
<dbReference type="Gene3D" id="3.40.50.80">
    <property type="entry name" value="Nucleotide-binding domain of ferredoxin-NADP reductase (FNR) module"/>
    <property type="match status" value="1"/>
</dbReference>
<evidence type="ECO:0000256" key="9">
    <source>
        <dbReference type="ARBA" id="ARBA00023002"/>
    </source>
</evidence>
<evidence type="ECO:0000256" key="13">
    <source>
        <dbReference type="SAM" id="Phobius"/>
    </source>
</evidence>
<dbReference type="PANTHER" id="PTHR47354:SF8">
    <property type="entry name" value="1,2-PHENYLACETYL-COA EPOXIDASE, SUBUNIT E"/>
    <property type="match status" value="1"/>
</dbReference>
<dbReference type="GO" id="GO:0051537">
    <property type="term" value="F:2 iron, 2 sulfur cluster binding"/>
    <property type="evidence" value="ECO:0007669"/>
    <property type="project" value="UniProtKB-KW"/>
</dbReference>
<dbReference type="AlphaFoldDB" id="A0A1F7YFZ1"/>
<dbReference type="InterPro" id="IPR001433">
    <property type="entry name" value="OxRdtase_FAD/NAD-bd"/>
</dbReference>
<keyword evidence="5" id="KW-0001">2Fe-2S</keyword>
<keyword evidence="8 13" id="KW-1133">Transmembrane helix</keyword>
<evidence type="ECO:0000256" key="1">
    <source>
        <dbReference type="ARBA" id="ARBA00001974"/>
    </source>
</evidence>
<keyword evidence="9" id="KW-0560">Oxidoreductase</keyword>
<comment type="caution">
    <text evidence="15">The sequence shown here is derived from an EMBL/GenBank/DDBJ whole genome shotgun (WGS) entry which is preliminary data.</text>
</comment>
<evidence type="ECO:0000256" key="5">
    <source>
        <dbReference type="ARBA" id="ARBA00022714"/>
    </source>
</evidence>
<dbReference type="EMBL" id="MGGL01000019">
    <property type="protein sequence ID" value="OGM25799.1"/>
    <property type="molecule type" value="Genomic_DNA"/>
</dbReference>
<evidence type="ECO:0000256" key="2">
    <source>
        <dbReference type="ARBA" id="ARBA00004141"/>
    </source>
</evidence>
<dbReference type="GO" id="GO:0050660">
    <property type="term" value="F:flavin adenine dinucleotide binding"/>
    <property type="evidence" value="ECO:0007669"/>
    <property type="project" value="TreeGrafter"/>
</dbReference>
<dbReference type="Pfam" id="PF08022">
    <property type="entry name" value="FAD_binding_8"/>
    <property type="match status" value="1"/>
</dbReference>
<dbReference type="Proteomes" id="UP000179221">
    <property type="component" value="Unassembled WGS sequence"/>
</dbReference>
<feature type="transmembrane region" description="Helical" evidence="13">
    <location>
        <begin position="35"/>
        <end position="57"/>
    </location>
</feature>
<evidence type="ECO:0000256" key="7">
    <source>
        <dbReference type="ARBA" id="ARBA00022827"/>
    </source>
</evidence>
<feature type="transmembrane region" description="Helical" evidence="13">
    <location>
        <begin position="179"/>
        <end position="198"/>
    </location>
</feature>
<keyword evidence="4 13" id="KW-0812">Transmembrane</keyword>
<comment type="subcellular location">
    <subcellularLocation>
        <location evidence="2">Membrane</location>
        <topology evidence="2">Multi-pass membrane protein</topology>
    </subcellularLocation>
</comment>
<comment type="cofactor">
    <cofactor evidence="1">
        <name>FAD</name>
        <dbReference type="ChEBI" id="CHEBI:57692"/>
    </cofactor>
</comment>
<feature type="transmembrane region" description="Helical" evidence="13">
    <location>
        <begin position="149"/>
        <end position="167"/>
    </location>
</feature>
<evidence type="ECO:0000256" key="11">
    <source>
        <dbReference type="ARBA" id="ARBA00023014"/>
    </source>
</evidence>
<keyword evidence="11" id="KW-0411">Iron-sulfur</keyword>
<dbReference type="PANTHER" id="PTHR47354">
    <property type="entry name" value="NADH OXIDOREDUCTASE HCR"/>
    <property type="match status" value="1"/>
</dbReference>
<evidence type="ECO:0000256" key="3">
    <source>
        <dbReference type="ARBA" id="ARBA00022630"/>
    </source>
</evidence>
<dbReference type="InterPro" id="IPR013112">
    <property type="entry name" value="FAD-bd_8"/>
</dbReference>
<dbReference type="SUPFAM" id="SSF52343">
    <property type="entry name" value="Ferredoxin reductase-like, C-terminal NADP-linked domain"/>
    <property type="match status" value="1"/>
</dbReference>
<dbReference type="InterPro" id="IPR039261">
    <property type="entry name" value="FNR_nucleotide-bd"/>
</dbReference>
<evidence type="ECO:0000256" key="10">
    <source>
        <dbReference type="ARBA" id="ARBA00023004"/>
    </source>
</evidence>
<keyword evidence="7" id="KW-0274">FAD</keyword>
<organism evidence="15 16">
    <name type="scientific">Candidatus Woesebacteria bacterium RIFCSPHIGHO2_01_FULL_40_22</name>
    <dbReference type="NCBI Taxonomy" id="1802499"/>
    <lineage>
        <taxon>Bacteria</taxon>
        <taxon>Candidatus Woeseibacteriota</taxon>
    </lineage>
</organism>
<name>A0A1F7YFZ1_9BACT</name>
<keyword evidence="10" id="KW-0408">Iron</keyword>
<evidence type="ECO:0000313" key="15">
    <source>
        <dbReference type="EMBL" id="OGM25799.1"/>
    </source>
</evidence>
<reference evidence="15 16" key="1">
    <citation type="journal article" date="2016" name="Nat. Commun.">
        <title>Thousands of microbial genomes shed light on interconnected biogeochemical processes in an aquifer system.</title>
        <authorList>
            <person name="Anantharaman K."/>
            <person name="Brown C.T."/>
            <person name="Hug L.A."/>
            <person name="Sharon I."/>
            <person name="Castelle C.J."/>
            <person name="Probst A.J."/>
            <person name="Thomas B.C."/>
            <person name="Singh A."/>
            <person name="Wilkins M.J."/>
            <person name="Karaoz U."/>
            <person name="Brodie E.L."/>
            <person name="Williams K.H."/>
            <person name="Hubbard S.S."/>
            <person name="Banfield J.F."/>
        </authorList>
    </citation>
    <scope>NUCLEOTIDE SEQUENCE [LARGE SCALE GENOMIC DNA]</scope>
</reference>
<evidence type="ECO:0000313" key="16">
    <source>
        <dbReference type="Proteomes" id="UP000179221"/>
    </source>
</evidence>
<feature type="transmembrane region" description="Helical" evidence="13">
    <location>
        <begin position="87"/>
        <end position="109"/>
    </location>
</feature>
<dbReference type="PROSITE" id="PS51384">
    <property type="entry name" value="FAD_FR"/>
    <property type="match status" value="1"/>
</dbReference>
<dbReference type="InterPro" id="IPR050415">
    <property type="entry name" value="MRET"/>
</dbReference>
<dbReference type="Gene3D" id="2.40.30.10">
    <property type="entry name" value="Translation factors"/>
    <property type="match status" value="1"/>
</dbReference>
<accession>A0A1F7YFZ1</accession>
<dbReference type="InterPro" id="IPR017938">
    <property type="entry name" value="Riboflavin_synthase-like_b-brl"/>
</dbReference>
<protein>
    <recommendedName>
        <fullName evidence="14">FAD-binding FR-type domain-containing protein</fullName>
    </recommendedName>
</protein>
<dbReference type="InterPro" id="IPR017927">
    <property type="entry name" value="FAD-bd_FR_type"/>
</dbReference>
<proteinExistence type="predicted"/>
<evidence type="ECO:0000256" key="8">
    <source>
        <dbReference type="ARBA" id="ARBA00022989"/>
    </source>
</evidence>
<dbReference type="GO" id="GO:0016020">
    <property type="term" value="C:membrane"/>
    <property type="evidence" value="ECO:0007669"/>
    <property type="project" value="UniProtKB-SubCell"/>
</dbReference>
<evidence type="ECO:0000259" key="14">
    <source>
        <dbReference type="PROSITE" id="PS51384"/>
    </source>
</evidence>
<feature type="domain" description="FAD-binding FR-type" evidence="14">
    <location>
        <begin position="204"/>
        <end position="304"/>
    </location>
</feature>
<evidence type="ECO:0000256" key="12">
    <source>
        <dbReference type="ARBA" id="ARBA00023136"/>
    </source>
</evidence>
<gene>
    <name evidence="15" type="ORF">A2628_00580</name>
</gene>